<keyword evidence="3" id="KW-1185">Reference proteome</keyword>
<dbReference type="Gene3D" id="3.40.50.150">
    <property type="entry name" value="Vaccinia Virus protein VP39"/>
    <property type="match status" value="1"/>
</dbReference>
<reference evidence="2 3" key="1">
    <citation type="submission" date="2019-03" db="EMBL/GenBank/DDBJ databases">
        <title>Genomic Encyclopedia of Type Strains, Phase IV (KMG-IV): sequencing the most valuable type-strain genomes for metagenomic binning, comparative biology and taxonomic classification.</title>
        <authorList>
            <person name="Goeker M."/>
        </authorList>
    </citation>
    <scope>NUCLEOTIDE SEQUENCE [LARGE SCALE GENOMIC DNA]</scope>
    <source>
        <strain evidence="2 3">DSM 18401</strain>
    </source>
</reference>
<name>A0A4R2CGI6_SHIGR</name>
<dbReference type="Pfam" id="PF08241">
    <property type="entry name" value="Methyltransf_11"/>
    <property type="match status" value="1"/>
</dbReference>
<dbReference type="Proteomes" id="UP000295351">
    <property type="component" value="Unassembled WGS sequence"/>
</dbReference>
<organism evidence="2 3">
    <name type="scientific">Shinella granuli</name>
    <dbReference type="NCBI Taxonomy" id="323621"/>
    <lineage>
        <taxon>Bacteria</taxon>
        <taxon>Pseudomonadati</taxon>
        <taxon>Pseudomonadota</taxon>
        <taxon>Alphaproteobacteria</taxon>
        <taxon>Hyphomicrobiales</taxon>
        <taxon>Rhizobiaceae</taxon>
        <taxon>Shinella</taxon>
    </lineage>
</organism>
<evidence type="ECO:0000313" key="2">
    <source>
        <dbReference type="EMBL" id="TCN40038.1"/>
    </source>
</evidence>
<dbReference type="AlphaFoldDB" id="A0A4R2CGI6"/>
<dbReference type="PANTHER" id="PTHR43591:SF24">
    <property type="entry name" value="2-METHOXY-6-POLYPRENYL-1,4-BENZOQUINOL METHYLASE, MITOCHONDRIAL"/>
    <property type="match status" value="1"/>
</dbReference>
<evidence type="ECO:0000313" key="3">
    <source>
        <dbReference type="Proteomes" id="UP000295351"/>
    </source>
</evidence>
<dbReference type="GO" id="GO:0008757">
    <property type="term" value="F:S-adenosylmethionine-dependent methyltransferase activity"/>
    <property type="evidence" value="ECO:0007669"/>
    <property type="project" value="InterPro"/>
</dbReference>
<keyword evidence="2" id="KW-0830">Ubiquinone</keyword>
<dbReference type="InterPro" id="IPR013216">
    <property type="entry name" value="Methyltransf_11"/>
</dbReference>
<keyword evidence="2" id="KW-0808">Transferase</keyword>
<protein>
    <submittedName>
        <fullName evidence="2">Ubiquinone/menaquinone biosynthesis C-methylase UbiE</fullName>
    </submittedName>
</protein>
<dbReference type="InterPro" id="IPR029063">
    <property type="entry name" value="SAM-dependent_MTases_sf"/>
</dbReference>
<accession>A0A4R2CGI6</accession>
<proteinExistence type="predicted"/>
<evidence type="ECO:0000259" key="1">
    <source>
        <dbReference type="Pfam" id="PF08241"/>
    </source>
</evidence>
<dbReference type="CDD" id="cd02440">
    <property type="entry name" value="AdoMet_MTases"/>
    <property type="match status" value="1"/>
</dbReference>
<gene>
    <name evidence="2" type="ORF">EV665_116121</name>
</gene>
<dbReference type="GO" id="GO:0032259">
    <property type="term" value="P:methylation"/>
    <property type="evidence" value="ECO:0007669"/>
    <property type="project" value="UniProtKB-KW"/>
</dbReference>
<dbReference type="RefSeq" id="WP_133035709.1">
    <property type="nucleotide sequence ID" value="NZ_BAABEI010000002.1"/>
</dbReference>
<dbReference type="PANTHER" id="PTHR43591">
    <property type="entry name" value="METHYLTRANSFERASE"/>
    <property type="match status" value="1"/>
</dbReference>
<comment type="caution">
    <text evidence="2">The sequence shown here is derived from an EMBL/GenBank/DDBJ whole genome shotgun (WGS) entry which is preliminary data.</text>
</comment>
<dbReference type="SUPFAM" id="SSF53335">
    <property type="entry name" value="S-adenosyl-L-methionine-dependent methyltransferases"/>
    <property type="match status" value="1"/>
</dbReference>
<sequence>MLKLSSTMVDRIARRPGGLLGYLLYRFPLGHKIGFDLALRRLPPERNDLVLEVGCGGGVFLRRLLKSGCRAVAIDHSPDMVANSGRLNARALAGGRLTLHEADAAALPVASGTIDKVYCLNAFFFFPQPSESLKEMARVLKPGGRLALVTSPPAFRRQIARVSASMAETMRFDEPETLARWAHDAGLVPVETRDVAGAGYLFIATREEAA</sequence>
<dbReference type="EMBL" id="SLVX01000016">
    <property type="protein sequence ID" value="TCN40038.1"/>
    <property type="molecule type" value="Genomic_DNA"/>
</dbReference>
<feature type="domain" description="Methyltransferase type 11" evidence="1">
    <location>
        <begin position="51"/>
        <end position="147"/>
    </location>
</feature>
<keyword evidence="2" id="KW-0489">Methyltransferase</keyword>